<accession>A0A248XD09</accession>
<sequence>MIKESEKGYEVPVPGAHEFIPARTLEEAEGVLAGLQGATEKSNPYSDPTNGTGAKCRAYWRWEAGRKKAEEYIESLPLEGDKTNRRTGFICCLLSALFVIAAILAAMGILPNWSL</sequence>
<dbReference type="EMBL" id="MF476924">
    <property type="protein sequence ID" value="ASW27594.1"/>
    <property type="molecule type" value="Genomic_DNA"/>
</dbReference>
<gene>
    <name evidence="2" type="ORF">KPNN53_053</name>
</gene>
<feature type="transmembrane region" description="Helical" evidence="1">
    <location>
        <begin position="88"/>
        <end position="110"/>
    </location>
</feature>
<reference evidence="2 3" key="1">
    <citation type="submission" date="2017-07" db="EMBL/GenBank/DDBJ databases">
        <title>Complete Genome Sequence of the Klebsiella phage YMC15/11/N53_KPN_BP.</title>
        <authorList>
            <person name="Jeon J."/>
            <person name="Yong D."/>
            <person name="Lee K."/>
        </authorList>
    </citation>
    <scope>NUCLEOTIDE SEQUENCE [LARGE SCALE GENOMIC DNA]</scope>
</reference>
<evidence type="ECO:0000313" key="3">
    <source>
        <dbReference type="Proteomes" id="UP000223139"/>
    </source>
</evidence>
<protein>
    <submittedName>
        <fullName evidence="2">Uncharacterized protein</fullName>
    </submittedName>
</protein>
<evidence type="ECO:0000256" key="1">
    <source>
        <dbReference type="SAM" id="Phobius"/>
    </source>
</evidence>
<organism evidence="2 3">
    <name type="scientific">Klebsiella phage YMC15/11/N53_KPN_BP</name>
    <dbReference type="NCBI Taxonomy" id="2026101"/>
    <lineage>
        <taxon>Viruses</taxon>
        <taxon>Duplodnaviria</taxon>
        <taxon>Heunggongvirae</taxon>
        <taxon>Uroviricota</taxon>
        <taxon>Caudoviricetes</taxon>
        <taxon>Casjensviridae</taxon>
        <taxon>Yonseivirus</taxon>
        <taxon>Yonseivirus N137</taxon>
    </lineage>
</organism>
<evidence type="ECO:0000313" key="2">
    <source>
        <dbReference type="EMBL" id="ASW27594.1"/>
    </source>
</evidence>
<keyword evidence="1" id="KW-1133">Transmembrane helix</keyword>
<keyword evidence="1" id="KW-0812">Transmembrane</keyword>
<name>A0A248XD09_9CAUD</name>
<proteinExistence type="predicted"/>
<dbReference type="Proteomes" id="UP000223139">
    <property type="component" value="Segment"/>
</dbReference>
<keyword evidence="1" id="KW-0472">Membrane</keyword>